<dbReference type="HAMAP" id="MF_00037">
    <property type="entry name" value="MurB"/>
    <property type="match status" value="1"/>
</dbReference>
<dbReference type="GO" id="GO:0071949">
    <property type="term" value="F:FAD binding"/>
    <property type="evidence" value="ECO:0007669"/>
    <property type="project" value="InterPro"/>
</dbReference>
<gene>
    <name evidence="16" type="primary">murB</name>
    <name evidence="18" type="ORF">CWE10_01430</name>
</gene>
<dbReference type="EC" id="1.3.1.98" evidence="16"/>
<evidence type="ECO:0000256" key="2">
    <source>
        <dbReference type="ARBA" id="ARBA00003921"/>
    </source>
</evidence>
<dbReference type="PANTHER" id="PTHR21071">
    <property type="entry name" value="UDP-N-ACETYLENOLPYRUVOYLGLUCOSAMINE REDUCTASE"/>
    <property type="match status" value="1"/>
</dbReference>
<comment type="catalytic activity">
    <reaction evidence="15 16">
        <text>UDP-N-acetyl-alpha-D-muramate + NADP(+) = UDP-N-acetyl-3-O-(1-carboxyvinyl)-alpha-D-glucosamine + NADPH + H(+)</text>
        <dbReference type="Rhea" id="RHEA:12248"/>
        <dbReference type="ChEBI" id="CHEBI:15378"/>
        <dbReference type="ChEBI" id="CHEBI:57783"/>
        <dbReference type="ChEBI" id="CHEBI:58349"/>
        <dbReference type="ChEBI" id="CHEBI:68483"/>
        <dbReference type="ChEBI" id="CHEBI:70757"/>
        <dbReference type="EC" id="1.3.1.98"/>
    </reaction>
</comment>
<evidence type="ECO:0000256" key="13">
    <source>
        <dbReference type="ARBA" id="ARBA00023306"/>
    </source>
</evidence>
<evidence type="ECO:0000256" key="15">
    <source>
        <dbReference type="ARBA" id="ARBA00048914"/>
    </source>
</evidence>
<organism evidence="18 19">
    <name type="scientific">Symbiobacterium thermophilum</name>
    <dbReference type="NCBI Taxonomy" id="2734"/>
    <lineage>
        <taxon>Bacteria</taxon>
        <taxon>Bacillati</taxon>
        <taxon>Bacillota</taxon>
        <taxon>Clostridia</taxon>
        <taxon>Eubacteriales</taxon>
        <taxon>Symbiobacteriaceae</taxon>
        <taxon>Symbiobacterium</taxon>
    </lineage>
</organism>
<dbReference type="GO" id="GO:0071555">
    <property type="term" value="P:cell wall organization"/>
    <property type="evidence" value="ECO:0007669"/>
    <property type="project" value="UniProtKB-KW"/>
</dbReference>
<comment type="similarity">
    <text evidence="16">Belongs to the MurB family.</text>
</comment>
<keyword evidence="14 16" id="KW-0961">Cell wall biogenesis/degradation</keyword>
<dbReference type="GO" id="GO:0009252">
    <property type="term" value="P:peptidoglycan biosynthetic process"/>
    <property type="evidence" value="ECO:0007669"/>
    <property type="project" value="UniProtKB-UniRule"/>
</dbReference>
<dbReference type="InterPro" id="IPR016166">
    <property type="entry name" value="FAD-bd_PCMH"/>
</dbReference>
<evidence type="ECO:0000256" key="1">
    <source>
        <dbReference type="ARBA" id="ARBA00001974"/>
    </source>
</evidence>
<dbReference type="GO" id="GO:0005829">
    <property type="term" value="C:cytosol"/>
    <property type="evidence" value="ECO:0007669"/>
    <property type="project" value="TreeGrafter"/>
</dbReference>
<dbReference type="Gene3D" id="3.30.465.10">
    <property type="match status" value="1"/>
</dbReference>
<name>A0A953IB33_SYMTR</name>
<evidence type="ECO:0000313" key="19">
    <source>
        <dbReference type="Proteomes" id="UP000732377"/>
    </source>
</evidence>
<evidence type="ECO:0000256" key="7">
    <source>
        <dbReference type="ARBA" id="ARBA00022630"/>
    </source>
</evidence>
<dbReference type="SUPFAM" id="SSF56176">
    <property type="entry name" value="FAD-binding/transporter-associated domain-like"/>
    <property type="match status" value="1"/>
</dbReference>
<dbReference type="InterPro" id="IPR003170">
    <property type="entry name" value="MurB"/>
</dbReference>
<dbReference type="Gene3D" id="3.90.78.10">
    <property type="entry name" value="UDP-N-acetylenolpyruvoylglucosamine reductase, C-terminal domain"/>
    <property type="match status" value="1"/>
</dbReference>
<dbReference type="NCBIfam" id="TIGR00179">
    <property type="entry name" value="murB"/>
    <property type="match status" value="1"/>
</dbReference>
<keyword evidence="10 16" id="KW-0133">Cell shape</keyword>
<feature type="active site" evidence="16">
    <location>
        <position position="296"/>
    </location>
</feature>
<evidence type="ECO:0000256" key="4">
    <source>
        <dbReference type="ARBA" id="ARBA00004752"/>
    </source>
</evidence>
<evidence type="ECO:0000256" key="3">
    <source>
        <dbReference type="ARBA" id="ARBA00004496"/>
    </source>
</evidence>
<evidence type="ECO:0000256" key="12">
    <source>
        <dbReference type="ARBA" id="ARBA00023002"/>
    </source>
</evidence>
<keyword evidence="13 16" id="KW-0131">Cell cycle</keyword>
<keyword evidence="9 16" id="KW-0521">NADP</keyword>
<evidence type="ECO:0000256" key="16">
    <source>
        <dbReference type="HAMAP-Rule" id="MF_00037"/>
    </source>
</evidence>
<dbReference type="Pfam" id="PF01565">
    <property type="entry name" value="FAD_binding_4"/>
    <property type="match status" value="1"/>
</dbReference>
<evidence type="ECO:0000256" key="11">
    <source>
        <dbReference type="ARBA" id="ARBA00022984"/>
    </source>
</evidence>
<keyword evidence="5 16" id="KW-0963">Cytoplasm</keyword>
<dbReference type="Gene3D" id="3.30.43.10">
    <property type="entry name" value="Uridine Diphospho-n-acetylenolpyruvylglucosamine Reductase, domain 2"/>
    <property type="match status" value="1"/>
</dbReference>
<proteinExistence type="inferred from homology"/>
<comment type="pathway">
    <text evidence="4 16">Cell wall biogenesis; peptidoglycan biosynthesis.</text>
</comment>
<keyword evidence="8 16" id="KW-0274">FAD</keyword>
<keyword evidence="11 16" id="KW-0573">Peptidoglycan synthesis</keyword>
<dbReference type="Pfam" id="PF02873">
    <property type="entry name" value="MurB_C"/>
    <property type="match status" value="1"/>
</dbReference>
<evidence type="ECO:0000256" key="6">
    <source>
        <dbReference type="ARBA" id="ARBA00022618"/>
    </source>
</evidence>
<comment type="function">
    <text evidence="2 16">Cell wall formation.</text>
</comment>
<dbReference type="PROSITE" id="PS51387">
    <property type="entry name" value="FAD_PCMH"/>
    <property type="match status" value="1"/>
</dbReference>
<protein>
    <recommendedName>
        <fullName evidence="16">UDP-N-acetylenolpyruvoylglucosamine reductase</fullName>
        <ecNumber evidence="16">1.3.1.98</ecNumber>
    </recommendedName>
    <alternativeName>
        <fullName evidence="16">UDP-N-acetylmuramate dehydrogenase</fullName>
    </alternativeName>
</protein>
<dbReference type="EMBL" id="PIUK01000006">
    <property type="protein sequence ID" value="MBY6274870.1"/>
    <property type="molecule type" value="Genomic_DNA"/>
</dbReference>
<reference evidence="18" key="1">
    <citation type="submission" date="2017-11" db="EMBL/GenBank/DDBJ databases">
        <title>Three new genomes from thermophilic consortium.</title>
        <authorList>
            <person name="Quaggio R."/>
            <person name="Amgarten D."/>
            <person name="Setubal J.C."/>
        </authorList>
    </citation>
    <scope>NUCLEOTIDE SEQUENCE</scope>
    <source>
        <strain evidence="18">ZCTH01-B2</strain>
    </source>
</reference>
<dbReference type="Proteomes" id="UP000732377">
    <property type="component" value="Unassembled WGS sequence"/>
</dbReference>
<dbReference type="InterPro" id="IPR011601">
    <property type="entry name" value="MurB_C"/>
</dbReference>
<feature type="domain" description="FAD-binding PCMH-type" evidence="17">
    <location>
        <begin position="31"/>
        <end position="197"/>
    </location>
</feature>
<feature type="active site" evidence="16">
    <location>
        <position position="176"/>
    </location>
</feature>
<dbReference type="PANTHER" id="PTHR21071:SF4">
    <property type="entry name" value="UDP-N-ACETYLENOLPYRUVOYLGLUCOSAMINE REDUCTASE"/>
    <property type="match status" value="1"/>
</dbReference>
<comment type="cofactor">
    <cofactor evidence="1 16">
        <name>FAD</name>
        <dbReference type="ChEBI" id="CHEBI:57692"/>
    </cofactor>
</comment>
<dbReference type="SUPFAM" id="SSF56194">
    <property type="entry name" value="Uridine diphospho-N-Acetylenolpyruvylglucosamine reductase, MurB, C-terminal domain"/>
    <property type="match status" value="1"/>
</dbReference>
<dbReference type="NCBIfam" id="NF010480">
    <property type="entry name" value="PRK13905.1"/>
    <property type="match status" value="1"/>
</dbReference>
<dbReference type="GO" id="GO:0008360">
    <property type="term" value="P:regulation of cell shape"/>
    <property type="evidence" value="ECO:0007669"/>
    <property type="project" value="UniProtKB-KW"/>
</dbReference>
<accession>A0A953IB33</accession>
<dbReference type="GO" id="GO:0008762">
    <property type="term" value="F:UDP-N-acetylmuramate dehydrogenase activity"/>
    <property type="evidence" value="ECO:0007669"/>
    <property type="project" value="UniProtKB-UniRule"/>
</dbReference>
<dbReference type="InterPro" id="IPR016167">
    <property type="entry name" value="FAD-bd_PCMH_sub1"/>
</dbReference>
<keyword evidence="12 16" id="KW-0560">Oxidoreductase</keyword>
<evidence type="ECO:0000256" key="8">
    <source>
        <dbReference type="ARBA" id="ARBA00022827"/>
    </source>
</evidence>
<evidence type="ECO:0000256" key="9">
    <source>
        <dbReference type="ARBA" id="ARBA00022857"/>
    </source>
</evidence>
<comment type="caution">
    <text evidence="18">The sequence shown here is derived from an EMBL/GenBank/DDBJ whole genome shotgun (WGS) entry which is preliminary data.</text>
</comment>
<evidence type="ECO:0000313" key="18">
    <source>
        <dbReference type="EMBL" id="MBY6274870.1"/>
    </source>
</evidence>
<dbReference type="AlphaFoldDB" id="A0A953IB33"/>
<comment type="subcellular location">
    <subcellularLocation>
        <location evidence="3 16">Cytoplasm</location>
    </subcellularLocation>
</comment>
<keyword evidence="6 16" id="KW-0132">Cell division</keyword>
<evidence type="ECO:0000256" key="5">
    <source>
        <dbReference type="ARBA" id="ARBA00022490"/>
    </source>
</evidence>
<feature type="active site" description="Proton donor" evidence="16">
    <location>
        <position position="226"/>
    </location>
</feature>
<dbReference type="InterPro" id="IPR036635">
    <property type="entry name" value="MurB_C_sf"/>
</dbReference>
<evidence type="ECO:0000259" key="17">
    <source>
        <dbReference type="PROSITE" id="PS51387"/>
    </source>
</evidence>
<dbReference type="InterPro" id="IPR006094">
    <property type="entry name" value="Oxid_FAD_bind_N"/>
</dbReference>
<sequence length="308" mass="33277">MSPMAERLRSIIRDPGRIRRAEPLKRHTSVRIGGPADYLVEVADRHELSRLLRLAGEEALPVYILGSGSNLVVSDEGVRGLVLRLTGEFARIAVDGSTVRVGGGCSLPKLAHQASRRGLGGLEFACAIPGTVGAGLVMNAGAHGDDMAQVVAEATVIWGDGRMERLCPGEIGFAYRSTRLQGTSAIVAEVVMALRPADRAALEGAMRQHLNRRRATQPLQYPNAGSVFKNPPGDYAGRLIEQAGLKGERVGDAQVSEKHANFIVNLGQATARDVLTLMDRVRSTVERRFGVRLEAEVKIWGHNPWFPP</sequence>
<dbReference type="InterPro" id="IPR016169">
    <property type="entry name" value="FAD-bd_PCMH_sub2"/>
</dbReference>
<dbReference type="GO" id="GO:0051301">
    <property type="term" value="P:cell division"/>
    <property type="evidence" value="ECO:0007669"/>
    <property type="project" value="UniProtKB-KW"/>
</dbReference>
<dbReference type="InterPro" id="IPR036318">
    <property type="entry name" value="FAD-bd_PCMH-like_sf"/>
</dbReference>
<evidence type="ECO:0000256" key="14">
    <source>
        <dbReference type="ARBA" id="ARBA00023316"/>
    </source>
</evidence>
<keyword evidence="7 16" id="KW-0285">Flavoprotein</keyword>
<evidence type="ECO:0000256" key="10">
    <source>
        <dbReference type="ARBA" id="ARBA00022960"/>
    </source>
</evidence>